<feature type="transmembrane region" description="Helical" evidence="2">
    <location>
        <begin position="244"/>
        <end position="263"/>
    </location>
</feature>
<keyword evidence="2" id="KW-0472">Membrane</keyword>
<sequence>MSELLHIQEPETPRPPPPDWNAFLELGFRPLYPAACAWAALSVMLWIFTPQWLLGTMTGMLWHAHEMLWGFVMAIAVGFLLTAGATWTGINPLHGRPLAALAALWLVARIGFLIPGQIAFWIASASELLFYLCAAIAMARVVHRSGSQRNYGVAPLLLGMALSDAAYLWGVYRAIDYDLLMARFYTGLLCMALVAILISRRVIPFFASRAVQGLEIPMHLQSGRVQLALGTLAVLALLLQWNHLAALCLLATGLIALWQVIAWKPHRVLGVPLLWILYLGYAGLGAGLVVAALHLAAPALDQYMRMAWPAHVIGMAGFSVLIIGMVTRTALGHLGRPLKTDRSMVAAYALVIAATALRLLALWPSEWTLHWQHASATAWALAFALYLWRFVPMLIRPRPDKPSGTPVSRIPLRPAGKAQSAR</sequence>
<feature type="transmembrane region" description="Helical" evidence="2">
    <location>
        <begin position="120"/>
        <end position="139"/>
    </location>
</feature>
<dbReference type="InterPro" id="IPR010266">
    <property type="entry name" value="NnrS"/>
</dbReference>
<feature type="transmembrane region" description="Helical" evidence="2">
    <location>
        <begin position="31"/>
        <end position="48"/>
    </location>
</feature>
<dbReference type="RefSeq" id="WP_122238790.1">
    <property type="nucleotide sequence ID" value="NZ_RDQM01000011.1"/>
</dbReference>
<feature type="transmembrane region" description="Helical" evidence="2">
    <location>
        <begin position="308"/>
        <end position="331"/>
    </location>
</feature>
<reference evidence="3 4" key="1">
    <citation type="submission" date="2018-10" db="EMBL/GenBank/DDBJ databases">
        <title>Comamonadaceae CDC group NO-1 genome sequencing and assembly.</title>
        <authorList>
            <person name="Bernier A.-M."/>
            <person name="Bernard K."/>
        </authorList>
    </citation>
    <scope>NUCLEOTIDE SEQUENCE [LARGE SCALE GENOMIC DNA]</scope>
    <source>
        <strain evidence="3 4">NML970147</strain>
    </source>
</reference>
<evidence type="ECO:0000313" key="3">
    <source>
        <dbReference type="EMBL" id="RMW96777.1"/>
    </source>
</evidence>
<keyword evidence="2" id="KW-0812">Transmembrane</keyword>
<dbReference type="EMBL" id="RDQM01000011">
    <property type="protein sequence ID" value="RMW96777.1"/>
    <property type="molecule type" value="Genomic_DNA"/>
</dbReference>
<proteinExistence type="predicted"/>
<dbReference type="Pfam" id="PF05940">
    <property type="entry name" value="NnrS"/>
    <property type="match status" value="1"/>
</dbReference>
<organism evidence="3 4">
    <name type="scientific">Allofranklinella schreckenbergeri</name>
    <dbReference type="NCBI Taxonomy" id="1076744"/>
    <lineage>
        <taxon>Bacteria</taxon>
        <taxon>Pseudomonadati</taxon>
        <taxon>Pseudomonadota</taxon>
        <taxon>Betaproteobacteria</taxon>
        <taxon>Burkholderiales</taxon>
        <taxon>Comamonadaceae</taxon>
        <taxon>Allofranklinella</taxon>
    </lineage>
</organism>
<accession>A0A3M6Q0H5</accession>
<feature type="region of interest" description="Disordered" evidence="1">
    <location>
        <begin position="400"/>
        <end position="422"/>
    </location>
</feature>
<evidence type="ECO:0000256" key="1">
    <source>
        <dbReference type="SAM" id="MobiDB-lite"/>
    </source>
</evidence>
<name>A0A3M6Q0H5_9BURK</name>
<feature type="transmembrane region" description="Helical" evidence="2">
    <location>
        <begin position="369"/>
        <end position="388"/>
    </location>
</feature>
<dbReference type="AlphaFoldDB" id="A0A3M6Q0H5"/>
<feature type="transmembrane region" description="Helical" evidence="2">
    <location>
        <begin position="343"/>
        <end position="363"/>
    </location>
</feature>
<feature type="transmembrane region" description="Helical" evidence="2">
    <location>
        <begin position="97"/>
        <end position="114"/>
    </location>
</feature>
<feature type="transmembrane region" description="Helical" evidence="2">
    <location>
        <begin position="184"/>
        <end position="203"/>
    </location>
</feature>
<feature type="transmembrane region" description="Helical" evidence="2">
    <location>
        <begin position="275"/>
        <end position="296"/>
    </location>
</feature>
<feature type="transmembrane region" description="Helical" evidence="2">
    <location>
        <begin position="68"/>
        <end position="90"/>
    </location>
</feature>
<keyword evidence="2" id="KW-1133">Transmembrane helix</keyword>
<evidence type="ECO:0000313" key="4">
    <source>
        <dbReference type="Proteomes" id="UP000267521"/>
    </source>
</evidence>
<evidence type="ECO:0000256" key="2">
    <source>
        <dbReference type="SAM" id="Phobius"/>
    </source>
</evidence>
<gene>
    <name evidence="3" type="ORF">EBQ26_09570</name>
</gene>
<protein>
    <submittedName>
        <fullName evidence="3">NnrS family protein</fullName>
    </submittedName>
</protein>
<feature type="transmembrane region" description="Helical" evidence="2">
    <location>
        <begin position="151"/>
        <end position="172"/>
    </location>
</feature>
<dbReference type="Proteomes" id="UP000267521">
    <property type="component" value="Unassembled WGS sequence"/>
</dbReference>
<comment type="caution">
    <text evidence="3">The sequence shown here is derived from an EMBL/GenBank/DDBJ whole genome shotgun (WGS) entry which is preliminary data.</text>
</comment>